<feature type="compositionally biased region" description="Basic and acidic residues" evidence="1">
    <location>
        <begin position="135"/>
        <end position="155"/>
    </location>
</feature>
<reference evidence="2" key="1">
    <citation type="submission" date="2019-08" db="EMBL/GenBank/DDBJ databases">
        <authorList>
            <person name="Kucharzyk K."/>
            <person name="Murdoch R.W."/>
            <person name="Higgins S."/>
            <person name="Loffler F."/>
        </authorList>
    </citation>
    <scope>NUCLEOTIDE SEQUENCE</scope>
</reference>
<accession>A0A645CSG9</accession>
<comment type="caution">
    <text evidence="2">The sequence shown here is derived from an EMBL/GenBank/DDBJ whole genome shotgun (WGS) entry which is preliminary data.</text>
</comment>
<gene>
    <name evidence="2" type="ORF">SDC9_126877</name>
</gene>
<evidence type="ECO:0000256" key="1">
    <source>
        <dbReference type="SAM" id="MobiDB-lite"/>
    </source>
</evidence>
<dbReference type="EMBL" id="VSSQ01029627">
    <property type="protein sequence ID" value="MPM79835.1"/>
    <property type="molecule type" value="Genomic_DNA"/>
</dbReference>
<dbReference type="AlphaFoldDB" id="A0A645CSG9"/>
<feature type="region of interest" description="Disordered" evidence="1">
    <location>
        <begin position="225"/>
        <end position="261"/>
    </location>
</feature>
<protein>
    <submittedName>
        <fullName evidence="2">Uncharacterized protein</fullName>
    </submittedName>
</protein>
<sequence>MHQHHAQVVGAVGRLLQVHHAADDHLSGQHRVARLELCLPLHHLYPGDDPGGGGNHVGRGGLVHNLRGRVLFPDDDLRPGAVKINRQKGQLRQGQQHLMAHHPLVDGRAVHPHLHPAALQLSQNHRGGYPLVAGHLDDQPKAGKDADRGQTEGKPRQKGIPPAKAQQEKGQPQPALKGQIAHGPLGNLLQLAQVLFCHAHAQGVGVHPFQLPEGHRALGAEIQKPLGKGAHNPDAHRPPQKVNHGLHHIPPMSAPRCRYAR</sequence>
<name>A0A645CSG9_9ZZZZ</name>
<feature type="region of interest" description="Disordered" evidence="1">
    <location>
        <begin position="127"/>
        <end position="179"/>
    </location>
</feature>
<organism evidence="2">
    <name type="scientific">bioreactor metagenome</name>
    <dbReference type="NCBI Taxonomy" id="1076179"/>
    <lineage>
        <taxon>unclassified sequences</taxon>
        <taxon>metagenomes</taxon>
        <taxon>ecological metagenomes</taxon>
    </lineage>
</organism>
<evidence type="ECO:0000313" key="2">
    <source>
        <dbReference type="EMBL" id="MPM79835.1"/>
    </source>
</evidence>
<proteinExistence type="predicted"/>